<dbReference type="EMBL" id="CAJVRC010000902">
    <property type="protein sequence ID" value="CAG8909624.1"/>
    <property type="molecule type" value="Genomic_DNA"/>
</dbReference>
<name>A0A9W4KQU6_9EURO</name>
<comment type="caution">
    <text evidence="3">The sequence shown here is derived from an EMBL/GenBank/DDBJ whole genome shotgun (WGS) entry which is preliminary data.</text>
</comment>
<evidence type="ECO:0000256" key="1">
    <source>
        <dbReference type="SAM" id="MobiDB-lite"/>
    </source>
</evidence>
<keyword evidence="2" id="KW-0472">Membrane</keyword>
<sequence length="309" mass="33779">MTHPQTCQSGAPIMELLIVEAVSLADFLFLSSLHLQRLAMRSPSVKPSAYPPLPFHLIRFLIALSSLVAGVILAVFTYHLHADGYKLPYSFLVLFVSAGLSLLNIFLTSVIHCSCGLSTKLSISLNILLTILWALSLGLLSWSLASTITTACTTTYWGNSTGISVCRSYKTLFTFTAIGLVSYIAAVWLDVIVRRRQTRLGVYDAMGSQPGLDDSGAFDVKMDERHSESTPALHDYDNVPPAMSGAHGQGPPVYGHNLEYAHAGEAQNYYDTAPGMSHRDAPRVRFSSYDQGGHQRPAENTGYDPAMYR</sequence>
<feature type="region of interest" description="Disordered" evidence="1">
    <location>
        <begin position="287"/>
        <end position="309"/>
    </location>
</feature>
<dbReference type="AlphaFoldDB" id="A0A9W4KQU6"/>
<feature type="transmembrane region" description="Helical" evidence="2">
    <location>
        <begin position="172"/>
        <end position="193"/>
    </location>
</feature>
<feature type="transmembrane region" description="Helical" evidence="2">
    <location>
        <begin position="89"/>
        <end position="111"/>
    </location>
</feature>
<keyword evidence="4" id="KW-1185">Reference proteome</keyword>
<evidence type="ECO:0008006" key="5">
    <source>
        <dbReference type="Google" id="ProtNLM"/>
    </source>
</evidence>
<evidence type="ECO:0000256" key="2">
    <source>
        <dbReference type="SAM" id="Phobius"/>
    </source>
</evidence>
<accession>A0A9W4KQU6</accession>
<gene>
    <name evidence="3" type="ORF">PEGY_LOCUS10420</name>
</gene>
<organism evidence="3 4">
    <name type="scientific">Penicillium egyptiacum</name>
    <dbReference type="NCBI Taxonomy" id="1303716"/>
    <lineage>
        <taxon>Eukaryota</taxon>
        <taxon>Fungi</taxon>
        <taxon>Dikarya</taxon>
        <taxon>Ascomycota</taxon>
        <taxon>Pezizomycotina</taxon>
        <taxon>Eurotiomycetes</taxon>
        <taxon>Eurotiomycetidae</taxon>
        <taxon>Eurotiales</taxon>
        <taxon>Aspergillaceae</taxon>
        <taxon>Penicillium</taxon>
    </lineage>
</organism>
<evidence type="ECO:0000313" key="3">
    <source>
        <dbReference type="EMBL" id="CAG8909624.1"/>
    </source>
</evidence>
<keyword evidence="2" id="KW-1133">Transmembrane helix</keyword>
<proteinExistence type="predicted"/>
<protein>
    <recommendedName>
        <fullName evidence="5">MARVEL domain-containing protein</fullName>
    </recommendedName>
</protein>
<keyword evidence="2" id="KW-0812">Transmembrane</keyword>
<dbReference type="OrthoDB" id="5344006at2759"/>
<reference evidence="3" key="1">
    <citation type="submission" date="2021-07" db="EMBL/GenBank/DDBJ databases">
        <authorList>
            <person name="Branca A.L. A."/>
        </authorList>
    </citation>
    <scope>NUCLEOTIDE SEQUENCE</scope>
</reference>
<evidence type="ECO:0000313" key="4">
    <source>
        <dbReference type="Proteomes" id="UP001154252"/>
    </source>
</evidence>
<feature type="transmembrane region" description="Helical" evidence="2">
    <location>
        <begin position="56"/>
        <end position="77"/>
    </location>
</feature>
<feature type="transmembrane region" description="Helical" evidence="2">
    <location>
        <begin position="12"/>
        <end position="35"/>
    </location>
</feature>
<feature type="transmembrane region" description="Helical" evidence="2">
    <location>
        <begin position="123"/>
        <end position="145"/>
    </location>
</feature>
<dbReference type="Proteomes" id="UP001154252">
    <property type="component" value="Unassembled WGS sequence"/>
</dbReference>